<gene>
    <name evidence="2" type="ORF">A2227_02570</name>
</gene>
<dbReference type="AlphaFoldDB" id="A0A1F5SH79"/>
<comment type="caution">
    <text evidence="2">The sequence shown here is derived from an EMBL/GenBank/DDBJ whole genome shotgun (WGS) entry which is preliminary data.</text>
</comment>
<dbReference type="Pfam" id="PF02779">
    <property type="entry name" value="Transket_pyr"/>
    <property type="match status" value="1"/>
</dbReference>
<evidence type="ECO:0000313" key="2">
    <source>
        <dbReference type="EMBL" id="OGF26078.1"/>
    </source>
</evidence>
<accession>A0A1F5SH79</accession>
<dbReference type="InterPro" id="IPR029061">
    <property type="entry name" value="THDP-binding"/>
</dbReference>
<reference evidence="2 3" key="1">
    <citation type="journal article" date="2016" name="Nat. Commun.">
        <title>Thousands of microbial genomes shed light on interconnected biogeochemical processes in an aquifer system.</title>
        <authorList>
            <person name="Anantharaman K."/>
            <person name="Brown C.T."/>
            <person name="Hug L.A."/>
            <person name="Sharon I."/>
            <person name="Castelle C.J."/>
            <person name="Probst A.J."/>
            <person name="Thomas B.C."/>
            <person name="Singh A."/>
            <person name="Wilkins M.J."/>
            <person name="Karaoz U."/>
            <person name="Brodie E.L."/>
            <person name="Williams K.H."/>
            <person name="Hubbard S.S."/>
            <person name="Banfield J.F."/>
        </authorList>
    </citation>
    <scope>NUCLEOTIDE SEQUENCE [LARGE SCALE GENOMIC DNA]</scope>
</reference>
<name>A0A1F5SH79_9BACT</name>
<dbReference type="Pfam" id="PF02780">
    <property type="entry name" value="Transketolase_C"/>
    <property type="match status" value="1"/>
</dbReference>
<dbReference type="Gene3D" id="3.40.50.920">
    <property type="match status" value="1"/>
</dbReference>
<dbReference type="SUPFAM" id="SSF52518">
    <property type="entry name" value="Thiamin diphosphate-binding fold (THDP-binding)"/>
    <property type="match status" value="1"/>
</dbReference>
<organism evidence="2 3">
    <name type="scientific">Candidatus Falkowbacteria bacterium RIFOXYA2_FULL_47_19</name>
    <dbReference type="NCBI Taxonomy" id="1797994"/>
    <lineage>
        <taxon>Bacteria</taxon>
        <taxon>Candidatus Falkowiibacteriota</taxon>
    </lineage>
</organism>
<dbReference type="InterPro" id="IPR005475">
    <property type="entry name" value="Transketolase-like_Pyr-bd"/>
</dbReference>
<dbReference type="SUPFAM" id="SSF52922">
    <property type="entry name" value="TK C-terminal domain-like"/>
    <property type="match status" value="1"/>
</dbReference>
<dbReference type="EMBL" id="MFGB01000017">
    <property type="protein sequence ID" value="OGF26078.1"/>
    <property type="molecule type" value="Genomic_DNA"/>
</dbReference>
<dbReference type="Proteomes" id="UP000178367">
    <property type="component" value="Unassembled WGS sequence"/>
</dbReference>
<dbReference type="InterPro" id="IPR033248">
    <property type="entry name" value="Transketolase_C"/>
</dbReference>
<dbReference type="PANTHER" id="PTHR43825:SF5">
    <property type="entry name" value="HYPOTHETICAL TRANSKETOLASE FAMILY PROTEIN"/>
    <property type="match status" value="1"/>
</dbReference>
<dbReference type="CDD" id="cd07033">
    <property type="entry name" value="TPP_PYR_DXS_TK_like"/>
    <property type="match status" value="1"/>
</dbReference>
<sequence>MRKQFVNTIENILTTDERLVLLLGDIGVWGFNKALALYPERVYNIGILEQSTVGLAAGLAMSGFIPVIHTIAPFLVERSYEQLKLDFCYQKMGGNFLSIGGSYDYAALGCTHHCPGDVGILKNLPGMEIILPGTAQEFDTLFRDTYANGHPTYFRLSDRPNKNSYNVKFGKAEILQRGNLATIVAVGPTLNHVLEACTGMDVTILYYTTVTPFDSETLKNNSASGKILLCEPYYKGGLTAEIAEALSLRPIVIDSIGVPKRFLSNYGSADEHDLNIGLSAININKKLKKLIYG</sequence>
<protein>
    <recommendedName>
        <fullName evidence="1">Transketolase-like pyrimidine-binding domain-containing protein</fullName>
    </recommendedName>
</protein>
<dbReference type="InterPro" id="IPR051157">
    <property type="entry name" value="PDH/Transketolase"/>
</dbReference>
<dbReference type="InterPro" id="IPR009014">
    <property type="entry name" value="Transketo_C/PFOR_II"/>
</dbReference>
<proteinExistence type="predicted"/>
<dbReference type="PANTHER" id="PTHR43825">
    <property type="entry name" value="PYRUVATE DEHYDROGENASE E1 COMPONENT"/>
    <property type="match status" value="1"/>
</dbReference>
<feature type="domain" description="Transketolase-like pyrimidine-binding" evidence="1">
    <location>
        <begin position="1"/>
        <end position="167"/>
    </location>
</feature>
<dbReference type="STRING" id="1797994.A2227_02570"/>
<dbReference type="Gene3D" id="3.40.50.970">
    <property type="match status" value="1"/>
</dbReference>
<evidence type="ECO:0000259" key="1">
    <source>
        <dbReference type="SMART" id="SM00861"/>
    </source>
</evidence>
<evidence type="ECO:0000313" key="3">
    <source>
        <dbReference type="Proteomes" id="UP000178367"/>
    </source>
</evidence>
<dbReference type="SMART" id="SM00861">
    <property type="entry name" value="Transket_pyr"/>
    <property type="match status" value="1"/>
</dbReference>